<organism evidence="1 2">
    <name type="scientific">Racocetra persica</name>
    <dbReference type="NCBI Taxonomy" id="160502"/>
    <lineage>
        <taxon>Eukaryota</taxon>
        <taxon>Fungi</taxon>
        <taxon>Fungi incertae sedis</taxon>
        <taxon>Mucoromycota</taxon>
        <taxon>Glomeromycotina</taxon>
        <taxon>Glomeromycetes</taxon>
        <taxon>Diversisporales</taxon>
        <taxon>Gigasporaceae</taxon>
        <taxon>Racocetra</taxon>
    </lineage>
</organism>
<dbReference type="EMBL" id="CAJVQC010086875">
    <property type="protein sequence ID" value="CAG8822929.1"/>
    <property type="molecule type" value="Genomic_DNA"/>
</dbReference>
<sequence>NLGTDDKSVIDKFISELESYKKIDYHNSILKFYGITQDVSSKKYFLVFEYADGGTLRRYLQKNFSSLSWNDKLNLARQIASGIVCLHDNDIILGNLNSNNILLSDGVIKITDFGLSKNSSQVTRRVSDAKVLEKLQNTEVPIKKRSNESISNNTKPRTRRSSSEGKRTSYPSVVISNDTLNAITEIQTTGRSKKLGTINTELSNSAFNGIRPSHSR</sequence>
<proteinExistence type="predicted"/>
<protein>
    <submittedName>
        <fullName evidence="1">750_t:CDS:1</fullName>
    </submittedName>
</protein>
<evidence type="ECO:0000313" key="2">
    <source>
        <dbReference type="Proteomes" id="UP000789920"/>
    </source>
</evidence>
<evidence type="ECO:0000313" key="1">
    <source>
        <dbReference type="EMBL" id="CAG8822929.1"/>
    </source>
</evidence>
<name>A0ACA9S1T5_9GLOM</name>
<comment type="caution">
    <text evidence="1">The sequence shown here is derived from an EMBL/GenBank/DDBJ whole genome shotgun (WGS) entry which is preliminary data.</text>
</comment>
<dbReference type="Proteomes" id="UP000789920">
    <property type="component" value="Unassembled WGS sequence"/>
</dbReference>
<accession>A0ACA9S1T5</accession>
<keyword evidence="2" id="KW-1185">Reference proteome</keyword>
<feature type="non-terminal residue" evidence="1">
    <location>
        <position position="216"/>
    </location>
</feature>
<feature type="non-terminal residue" evidence="1">
    <location>
        <position position="1"/>
    </location>
</feature>
<reference evidence="1" key="1">
    <citation type="submission" date="2021-06" db="EMBL/GenBank/DDBJ databases">
        <authorList>
            <person name="Kallberg Y."/>
            <person name="Tangrot J."/>
            <person name="Rosling A."/>
        </authorList>
    </citation>
    <scope>NUCLEOTIDE SEQUENCE</scope>
    <source>
        <strain evidence="1">MA461A</strain>
    </source>
</reference>
<gene>
    <name evidence="1" type="ORF">RPERSI_LOCUS25919</name>
</gene>